<keyword evidence="3" id="KW-1185">Reference proteome</keyword>
<accession>A0AAE9YB79</accession>
<name>A0AAE9YB79_9ACTN</name>
<feature type="region of interest" description="Disordered" evidence="1">
    <location>
        <begin position="31"/>
        <end position="50"/>
    </location>
</feature>
<dbReference type="AlphaFoldDB" id="A0AAE9YB79"/>
<evidence type="ECO:0000313" key="2">
    <source>
        <dbReference type="EMBL" id="WCO67923.1"/>
    </source>
</evidence>
<evidence type="ECO:0000313" key="3">
    <source>
        <dbReference type="Proteomes" id="UP001216390"/>
    </source>
</evidence>
<dbReference type="RefSeq" id="WP_272737441.1">
    <property type="nucleotide sequence ID" value="NZ_CP116942.1"/>
</dbReference>
<organism evidence="2 3">
    <name type="scientific">Iamia majanohamensis</name>
    <dbReference type="NCBI Taxonomy" id="467976"/>
    <lineage>
        <taxon>Bacteria</taxon>
        <taxon>Bacillati</taxon>
        <taxon>Actinomycetota</taxon>
        <taxon>Acidimicrobiia</taxon>
        <taxon>Acidimicrobiales</taxon>
        <taxon>Iamiaceae</taxon>
        <taxon>Iamia</taxon>
    </lineage>
</organism>
<feature type="region of interest" description="Disordered" evidence="1">
    <location>
        <begin position="1"/>
        <end position="25"/>
    </location>
</feature>
<proteinExistence type="predicted"/>
<dbReference type="KEGG" id="ima:PO878_04190"/>
<dbReference type="EMBL" id="CP116942">
    <property type="protein sequence ID" value="WCO67923.1"/>
    <property type="molecule type" value="Genomic_DNA"/>
</dbReference>
<evidence type="ECO:0000256" key="1">
    <source>
        <dbReference type="SAM" id="MobiDB-lite"/>
    </source>
</evidence>
<reference evidence="2" key="1">
    <citation type="submission" date="2023-01" db="EMBL/GenBank/DDBJ databases">
        <title>The diversity of Class Acidimicrobiia in South China Sea sediment environments and the proposal of Iamia marina sp. nov., a novel species of the genus Iamia.</title>
        <authorList>
            <person name="He Y."/>
            <person name="Tian X."/>
        </authorList>
    </citation>
    <scope>NUCLEOTIDE SEQUENCE</scope>
    <source>
        <strain evidence="2">DSM 19957</strain>
    </source>
</reference>
<sequence>MGLFSKTKKGTDPGAARPGVVGVEGMGPIHADPALLGGPSTAPLSEDDPMLAPVDGMSIEMYGHIAREAQARGITDEAGMVALAGELHGLAPAEAQAAFATWIERMGRSMVVGQQLRRHMGY</sequence>
<gene>
    <name evidence="2" type="ORF">PO878_04190</name>
</gene>
<protein>
    <submittedName>
        <fullName evidence="2">Uncharacterized protein</fullName>
    </submittedName>
</protein>
<dbReference type="Proteomes" id="UP001216390">
    <property type="component" value="Chromosome"/>
</dbReference>